<protein>
    <submittedName>
        <fullName evidence="1">Uncharacterized protein</fullName>
    </submittedName>
</protein>
<reference evidence="1 2" key="1">
    <citation type="submission" date="2019-11" db="EMBL/GenBank/DDBJ databases">
        <authorList>
            <person name="Khan S.A."/>
            <person name="Jeon C.O."/>
            <person name="Chun B.H."/>
        </authorList>
    </citation>
    <scope>NUCLEOTIDE SEQUENCE [LARGE SCALE GENOMIC DNA]</scope>
    <source>
        <strain evidence="1 2">IMCC 1097</strain>
    </source>
</reference>
<dbReference type="EMBL" id="CP045871">
    <property type="protein sequence ID" value="QGG79680.1"/>
    <property type="molecule type" value="Genomic_DNA"/>
</dbReference>
<gene>
    <name evidence="1" type="ORF">GH975_03490</name>
</gene>
<name>A0A5Q2QCW2_9GAMM</name>
<dbReference type="RefSeq" id="WP_153713184.1">
    <property type="nucleotide sequence ID" value="NZ_CP045871.1"/>
</dbReference>
<evidence type="ECO:0000313" key="1">
    <source>
        <dbReference type="EMBL" id="QGG79680.1"/>
    </source>
</evidence>
<evidence type="ECO:0000313" key="2">
    <source>
        <dbReference type="Proteomes" id="UP000388235"/>
    </source>
</evidence>
<accession>A0A5Q2QCW2</accession>
<keyword evidence="2" id="KW-1185">Reference proteome</keyword>
<organism evidence="1 2">
    <name type="scientific">Litorivicinus lipolyticus</name>
    <dbReference type="NCBI Taxonomy" id="418701"/>
    <lineage>
        <taxon>Bacteria</taxon>
        <taxon>Pseudomonadati</taxon>
        <taxon>Pseudomonadota</taxon>
        <taxon>Gammaproteobacteria</taxon>
        <taxon>Oceanospirillales</taxon>
        <taxon>Litorivicinaceae</taxon>
        <taxon>Litorivicinus</taxon>
    </lineage>
</organism>
<sequence length="63" mass="7230">MSTSHKRYNAYNPLATPSELWPLLTTPLNLADRLLEQVGRMHEQLNHLESERSRTARRAGPFG</sequence>
<dbReference type="Proteomes" id="UP000388235">
    <property type="component" value="Chromosome"/>
</dbReference>
<dbReference type="AlphaFoldDB" id="A0A5Q2QCW2"/>
<dbReference type="KEGG" id="llp:GH975_03490"/>
<proteinExistence type="predicted"/>